<reference evidence="4 5" key="1">
    <citation type="submission" date="2018-12" db="EMBL/GenBank/DDBJ databases">
        <title>Draft genome sequence of Xylaria grammica IHI A82.</title>
        <authorList>
            <person name="Buettner E."/>
            <person name="Kellner H."/>
        </authorList>
    </citation>
    <scope>NUCLEOTIDE SEQUENCE [LARGE SCALE GENOMIC DNA]</scope>
    <source>
        <strain evidence="4 5">IHI A82</strain>
    </source>
</reference>
<dbReference type="SUPFAM" id="SSF51735">
    <property type="entry name" value="NAD(P)-binding Rossmann-fold domains"/>
    <property type="match status" value="1"/>
</dbReference>
<dbReference type="Gene3D" id="3.40.50.720">
    <property type="entry name" value="NAD(P)-binding Rossmann-like Domain"/>
    <property type="match status" value="1"/>
</dbReference>
<dbReference type="PANTHER" id="PTHR47706:SF9">
    <property type="entry name" value="NMRA-LIKE DOMAIN-CONTAINING PROTEIN-RELATED"/>
    <property type="match status" value="1"/>
</dbReference>
<feature type="domain" description="NmrA-like" evidence="3">
    <location>
        <begin position="2"/>
        <end position="234"/>
    </location>
</feature>
<dbReference type="STRING" id="363999.A0A439DJA4"/>
<dbReference type="InterPro" id="IPR036291">
    <property type="entry name" value="NAD(P)-bd_dom_sf"/>
</dbReference>
<dbReference type="PANTHER" id="PTHR47706">
    <property type="entry name" value="NMRA-LIKE FAMILY PROTEIN"/>
    <property type="match status" value="1"/>
</dbReference>
<dbReference type="Proteomes" id="UP000286045">
    <property type="component" value="Unassembled WGS sequence"/>
</dbReference>
<sequence>MLVLITGITGSLGQRLAKIAISRGLSVRGLGRAPDKLSPEIFNQLDSFVQIASYYDIDALQKAVAGVDAVINAYAPTPVLDLDGHLLLIRAAERAHIKIFIASSWSRDWTNIKFGDFEHYNNHIAFEHQIAATSTIKPVYIFSGLFADLLFTPYGPGGFDTSGKRPKMRYWGNGTADRWPWTTQDDAVEWTIDILLHGEGVTEGRGGVFKFSSGVTTIKELAETYELVFETKVDVVCEGSTEDLEKKTGKVTTGEQGGVLRVYVRGCCGTCE</sequence>
<gene>
    <name evidence="4" type="ORF">EKO27_g578</name>
</gene>
<evidence type="ECO:0000313" key="4">
    <source>
        <dbReference type="EMBL" id="RWA14497.1"/>
    </source>
</evidence>
<dbReference type="GO" id="GO:0016491">
    <property type="term" value="F:oxidoreductase activity"/>
    <property type="evidence" value="ECO:0007669"/>
    <property type="project" value="UniProtKB-KW"/>
</dbReference>
<accession>A0A439DJA4</accession>
<keyword evidence="5" id="KW-1185">Reference proteome</keyword>
<evidence type="ECO:0000256" key="1">
    <source>
        <dbReference type="ARBA" id="ARBA00022857"/>
    </source>
</evidence>
<proteinExistence type="predicted"/>
<organism evidence="4 5">
    <name type="scientific">Xylaria grammica</name>
    <dbReference type="NCBI Taxonomy" id="363999"/>
    <lineage>
        <taxon>Eukaryota</taxon>
        <taxon>Fungi</taxon>
        <taxon>Dikarya</taxon>
        <taxon>Ascomycota</taxon>
        <taxon>Pezizomycotina</taxon>
        <taxon>Sordariomycetes</taxon>
        <taxon>Xylariomycetidae</taxon>
        <taxon>Xylariales</taxon>
        <taxon>Xylariaceae</taxon>
        <taxon>Xylaria</taxon>
    </lineage>
</organism>
<comment type="caution">
    <text evidence="4">The sequence shown here is derived from an EMBL/GenBank/DDBJ whole genome shotgun (WGS) entry which is preliminary data.</text>
</comment>
<dbReference type="AlphaFoldDB" id="A0A439DJA4"/>
<protein>
    <recommendedName>
        <fullName evidence="3">NmrA-like domain-containing protein</fullName>
    </recommendedName>
</protein>
<keyword evidence="2" id="KW-0560">Oxidoreductase</keyword>
<dbReference type="InterPro" id="IPR051609">
    <property type="entry name" value="NmrA/Isoflavone_reductase-like"/>
</dbReference>
<dbReference type="InterPro" id="IPR008030">
    <property type="entry name" value="NmrA-like"/>
</dbReference>
<evidence type="ECO:0000256" key="2">
    <source>
        <dbReference type="ARBA" id="ARBA00023002"/>
    </source>
</evidence>
<name>A0A439DJA4_9PEZI</name>
<dbReference type="EMBL" id="RYZI01000007">
    <property type="protein sequence ID" value="RWA14497.1"/>
    <property type="molecule type" value="Genomic_DNA"/>
</dbReference>
<evidence type="ECO:0000313" key="5">
    <source>
        <dbReference type="Proteomes" id="UP000286045"/>
    </source>
</evidence>
<dbReference type="Pfam" id="PF05368">
    <property type="entry name" value="NmrA"/>
    <property type="match status" value="1"/>
</dbReference>
<keyword evidence="1" id="KW-0521">NADP</keyword>
<evidence type="ECO:0000259" key="3">
    <source>
        <dbReference type="Pfam" id="PF05368"/>
    </source>
</evidence>